<evidence type="ECO:0000313" key="14">
    <source>
        <dbReference type="Proteomes" id="UP000001491"/>
    </source>
</evidence>
<evidence type="ECO:0000313" key="13">
    <source>
        <dbReference type="EMBL" id="CAT04780.1"/>
    </source>
</evidence>
<evidence type="ECO:0000256" key="7">
    <source>
        <dbReference type="ARBA" id="ARBA00023157"/>
    </source>
</evidence>
<comment type="subcellular location">
    <subcellularLocation>
        <location evidence="10">Cytoplasm</location>
    </subcellularLocation>
</comment>
<evidence type="ECO:0000256" key="2">
    <source>
        <dbReference type="ARBA" id="ARBA00022679"/>
    </source>
</evidence>
<feature type="region of interest" description="Interaction with tRNA" evidence="10">
    <location>
        <begin position="151"/>
        <end position="153"/>
    </location>
</feature>
<feature type="domain" description="tRNA-specific 2-thiouridylase MnmA-like central" evidence="12">
    <location>
        <begin position="210"/>
        <end position="273"/>
    </location>
</feature>
<dbReference type="KEGG" id="mco:MCJ_001010"/>
<gene>
    <name evidence="10 13" type="primary">mnmA</name>
    <name evidence="13" type="ordered locus">MCJ_001010</name>
</gene>
<dbReference type="EMBL" id="FM864216">
    <property type="protein sequence ID" value="CAT04780.1"/>
    <property type="molecule type" value="Genomic_DNA"/>
</dbReference>
<dbReference type="Proteomes" id="UP000001491">
    <property type="component" value="Chromosome"/>
</dbReference>
<dbReference type="GO" id="GO:0000049">
    <property type="term" value="F:tRNA binding"/>
    <property type="evidence" value="ECO:0007669"/>
    <property type="project" value="UniProtKB-KW"/>
</dbReference>
<keyword evidence="5 10" id="KW-0067">ATP-binding</keyword>
<dbReference type="GO" id="GO:0002143">
    <property type="term" value="P:tRNA wobble position uridine thiolation"/>
    <property type="evidence" value="ECO:0007669"/>
    <property type="project" value="TreeGrafter"/>
</dbReference>
<dbReference type="Pfam" id="PF20259">
    <property type="entry name" value="tRNA_Me_trans_M"/>
    <property type="match status" value="1"/>
</dbReference>
<dbReference type="InterPro" id="IPR046885">
    <property type="entry name" value="MnmA-like_C"/>
</dbReference>
<feature type="active site" description="Nucleophile" evidence="10">
    <location>
        <position position="108"/>
    </location>
</feature>
<evidence type="ECO:0000256" key="9">
    <source>
        <dbReference type="ARBA" id="ARBA00056575"/>
    </source>
</evidence>
<dbReference type="InterPro" id="IPR046884">
    <property type="entry name" value="MnmA-like_central"/>
</dbReference>
<feature type="binding site" evidence="10">
    <location>
        <begin position="7"/>
        <end position="14"/>
    </location>
    <ligand>
        <name>ATP</name>
        <dbReference type="ChEBI" id="CHEBI:30616"/>
    </ligand>
</feature>
<evidence type="ECO:0000256" key="4">
    <source>
        <dbReference type="ARBA" id="ARBA00022741"/>
    </source>
</evidence>
<evidence type="ECO:0000256" key="6">
    <source>
        <dbReference type="ARBA" id="ARBA00022884"/>
    </source>
</evidence>
<dbReference type="CDD" id="cd01998">
    <property type="entry name" value="MnmA_TRMU-like"/>
    <property type="match status" value="1"/>
</dbReference>
<comment type="function">
    <text evidence="9 10">Catalyzes the 2-thiolation of uridine at the wobble position (U34) of tRNA, leading to the formation of s(2)U34.</text>
</comment>
<dbReference type="InterPro" id="IPR014729">
    <property type="entry name" value="Rossmann-like_a/b/a_fold"/>
</dbReference>
<dbReference type="PANTHER" id="PTHR11933:SF5">
    <property type="entry name" value="MITOCHONDRIAL TRNA-SPECIFIC 2-THIOURIDYLASE 1"/>
    <property type="match status" value="1"/>
</dbReference>
<dbReference type="AlphaFoldDB" id="C5J5Q2"/>
<evidence type="ECO:0000256" key="10">
    <source>
        <dbReference type="HAMAP-Rule" id="MF_00144"/>
    </source>
</evidence>
<feature type="active site" description="Cysteine persulfide intermediate" evidence="10">
    <location>
        <position position="201"/>
    </location>
</feature>
<dbReference type="InterPro" id="IPR004506">
    <property type="entry name" value="MnmA-like"/>
</dbReference>
<evidence type="ECO:0000259" key="11">
    <source>
        <dbReference type="Pfam" id="PF20258"/>
    </source>
</evidence>
<feature type="region of interest" description="Interaction with target base in tRNA" evidence="10">
    <location>
        <begin position="103"/>
        <end position="105"/>
    </location>
</feature>
<keyword evidence="10" id="KW-0963">Cytoplasm</keyword>
<dbReference type="GO" id="GO:0103016">
    <property type="term" value="F:tRNA-uridine 2-sulfurtransferase activity"/>
    <property type="evidence" value="ECO:0007669"/>
    <property type="project" value="UniProtKB-EC"/>
</dbReference>
<keyword evidence="4 10" id="KW-0547">Nucleotide-binding</keyword>
<comment type="similarity">
    <text evidence="10">Belongs to the MnmA/TRMU family.</text>
</comment>
<keyword evidence="3 10" id="KW-0819">tRNA processing</keyword>
<dbReference type="PANTHER" id="PTHR11933">
    <property type="entry name" value="TRNA 5-METHYLAMINOMETHYL-2-THIOURIDYLATE -METHYLTRANSFERASE"/>
    <property type="match status" value="1"/>
</dbReference>
<feature type="binding site" evidence="10">
    <location>
        <position position="33"/>
    </location>
    <ligand>
        <name>ATP</name>
        <dbReference type="ChEBI" id="CHEBI:30616"/>
    </ligand>
</feature>
<dbReference type="Gene3D" id="2.30.30.280">
    <property type="entry name" value="Adenine nucleotide alpha hydrolases-like domains"/>
    <property type="match status" value="1"/>
</dbReference>
<dbReference type="Pfam" id="PF03054">
    <property type="entry name" value="tRNA_Me_trans"/>
    <property type="match status" value="1"/>
</dbReference>
<proteinExistence type="inferred from homology"/>
<name>C5J5Q2_MESCH</name>
<dbReference type="Gene3D" id="3.40.50.620">
    <property type="entry name" value="HUPs"/>
    <property type="match status" value="1"/>
</dbReference>
<feature type="region of interest" description="Interaction with tRNA" evidence="10">
    <location>
        <begin position="308"/>
        <end position="309"/>
    </location>
</feature>
<dbReference type="InterPro" id="IPR023382">
    <property type="entry name" value="MnmA-like_central_sf"/>
</dbReference>
<dbReference type="EC" id="2.8.1.13" evidence="10"/>
<dbReference type="FunFam" id="3.40.50.620:FF:000115">
    <property type="entry name" value="tRNA-specific 2-thiouridylase MnmA"/>
    <property type="match status" value="1"/>
</dbReference>
<keyword evidence="6 10" id="KW-0694">RNA-binding</keyword>
<evidence type="ECO:0000256" key="8">
    <source>
        <dbReference type="ARBA" id="ARBA00051542"/>
    </source>
</evidence>
<dbReference type="HAMAP" id="MF_00144">
    <property type="entry name" value="tRNA_thiouridyl_MnmA"/>
    <property type="match status" value="1"/>
</dbReference>
<keyword evidence="1 10" id="KW-0820">tRNA-binding</keyword>
<dbReference type="eggNOG" id="COG0482">
    <property type="taxonomic scope" value="Bacteria"/>
</dbReference>
<keyword evidence="7" id="KW-1015">Disulfide bond</keyword>
<dbReference type="GO" id="GO:0005737">
    <property type="term" value="C:cytoplasm"/>
    <property type="evidence" value="ECO:0007669"/>
    <property type="project" value="UniProtKB-SubCell"/>
</dbReference>
<dbReference type="NCBIfam" id="TIGR00420">
    <property type="entry name" value="trmU"/>
    <property type="match status" value="1"/>
</dbReference>
<evidence type="ECO:0000256" key="5">
    <source>
        <dbReference type="ARBA" id="ARBA00022840"/>
    </source>
</evidence>
<protein>
    <recommendedName>
        <fullName evidence="10">tRNA-specific 2-thiouridylase MnmA</fullName>
        <ecNumber evidence="10">2.8.1.13</ecNumber>
    </recommendedName>
</protein>
<evidence type="ECO:0000256" key="1">
    <source>
        <dbReference type="ARBA" id="ARBA00022555"/>
    </source>
</evidence>
<evidence type="ECO:0000259" key="12">
    <source>
        <dbReference type="Pfam" id="PF20259"/>
    </source>
</evidence>
<keyword evidence="14" id="KW-1185">Reference proteome</keyword>
<feature type="binding site" evidence="10">
    <location>
        <position position="133"/>
    </location>
    <ligand>
        <name>ATP</name>
        <dbReference type="ChEBI" id="CHEBI:30616"/>
    </ligand>
</feature>
<feature type="domain" description="tRNA-specific 2-thiouridylase MnmA-like C-terminal" evidence="11">
    <location>
        <begin position="285"/>
        <end position="356"/>
    </location>
</feature>
<dbReference type="Pfam" id="PF20258">
    <property type="entry name" value="tRNA_Me_trans_C"/>
    <property type="match status" value="1"/>
</dbReference>
<reference evidence="14" key="1">
    <citation type="journal article" date="2009" name="BMC Bioinformatics">
        <title>The Mycoplasma conjunctivae genome sequencing, annotation and analysis.</title>
        <authorList>
            <person name="Calderon-Copete S.P."/>
            <person name="Wigger G."/>
            <person name="Wunderlin C."/>
            <person name="Schmidheini T."/>
            <person name="Frey J."/>
            <person name="Quail M.A."/>
            <person name="Falquet L."/>
        </authorList>
    </citation>
    <scope>NUCLEOTIDE SEQUENCE [LARGE SCALE GENOMIC DNA]</scope>
    <source>
        <strain evidence="14">ATCC 25834 / NCTC 10147 / HRC/581</strain>
    </source>
</reference>
<dbReference type="SUPFAM" id="SSF52402">
    <property type="entry name" value="Adenine nucleotide alpha hydrolases-like"/>
    <property type="match status" value="1"/>
</dbReference>
<accession>C5J5Q2</accession>
<evidence type="ECO:0000256" key="3">
    <source>
        <dbReference type="ARBA" id="ARBA00022694"/>
    </source>
</evidence>
<feature type="site" description="Interaction with tRNA" evidence="10">
    <location>
        <position position="134"/>
    </location>
</feature>
<dbReference type="NCBIfam" id="NF001138">
    <property type="entry name" value="PRK00143.1"/>
    <property type="match status" value="1"/>
</dbReference>
<dbReference type="HOGENOM" id="CLU_035188_1_0_14"/>
<dbReference type="Gene3D" id="2.40.30.10">
    <property type="entry name" value="Translation factors"/>
    <property type="match status" value="1"/>
</dbReference>
<comment type="caution">
    <text evidence="10">Lacks conserved residue(s) required for the propagation of feature annotation.</text>
</comment>
<sequence>MSRIVVGLSGGVDSSVTAYLLKQQGHEVIAVFMRNWDSTINNDIKGNDSYQDHICPQEKDWLDAQKIAKQLDIPIHRVDFIDEYWNEVFEDLIEKYKNGKTPNPDILCNKNIKFKHFLNYSIEKFKADFIAMGHYAKTENSFLFEAKDENKDQSYFLSQLSNEQLKKVLFPLGDYTKDQVRKIAFEQNLITHDKKDSTGICFIGERRFSDFLQNYIPSQPGNIVDITTQKIVGRHVGAMYFTIGQRKGFGLSGMSQPYFVVGHNLAQKILYVAPQDQRHWLVSNNLLASHLNILNANFNPNNLKAKFRYHQKAVAVQIKIIDNDQFQVYYDDFEAVTPGQEVVIYDGPMVVISGQIEKVFQNQKELDYLS</sequence>
<comment type="catalytic activity">
    <reaction evidence="8 10">
        <text>S-sulfanyl-L-cysteinyl-[protein] + uridine(34) in tRNA + AH2 + ATP = 2-thiouridine(34) in tRNA + L-cysteinyl-[protein] + A + AMP + diphosphate + H(+)</text>
        <dbReference type="Rhea" id="RHEA:47032"/>
        <dbReference type="Rhea" id="RHEA-COMP:10131"/>
        <dbReference type="Rhea" id="RHEA-COMP:11726"/>
        <dbReference type="Rhea" id="RHEA-COMP:11727"/>
        <dbReference type="Rhea" id="RHEA-COMP:11728"/>
        <dbReference type="ChEBI" id="CHEBI:13193"/>
        <dbReference type="ChEBI" id="CHEBI:15378"/>
        <dbReference type="ChEBI" id="CHEBI:17499"/>
        <dbReference type="ChEBI" id="CHEBI:29950"/>
        <dbReference type="ChEBI" id="CHEBI:30616"/>
        <dbReference type="ChEBI" id="CHEBI:33019"/>
        <dbReference type="ChEBI" id="CHEBI:61963"/>
        <dbReference type="ChEBI" id="CHEBI:65315"/>
        <dbReference type="ChEBI" id="CHEBI:87170"/>
        <dbReference type="ChEBI" id="CHEBI:456215"/>
        <dbReference type="EC" id="2.8.1.13"/>
    </reaction>
</comment>
<organism evidence="13 14">
    <name type="scientific">Mesomycoplasma conjunctivae (strain ATCC 25834 / NCTC 10147 / HRC/581)</name>
    <name type="common">Mycoplasma conjunctivae</name>
    <dbReference type="NCBI Taxonomy" id="572263"/>
    <lineage>
        <taxon>Bacteria</taxon>
        <taxon>Bacillati</taxon>
        <taxon>Mycoplasmatota</taxon>
        <taxon>Mycoplasmoidales</taxon>
        <taxon>Metamycoplasmataceae</taxon>
        <taxon>Mesomycoplasma</taxon>
    </lineage>
</organism>
<dbReference type="FunFam" id="2.30.30.280:FF:000001">
    <property type="entry name" value="tRNA-specific 2-thiouridylase MnmA"/>
    <property type="match status" value="1"/>
</dbReference>
<keyword evidence="2 10" id="KW-0808">Transferase</keyword>
<feature type="site" description="Interaction with tRNA" evidence="10">
    <location>
        <position position="340"/>
    </location>
</feature>
<dbReference type="GO" id="GO:0005524">
    <property type="term" value="F:ATP binding"/>
    <property type="evidence" value="ECO:0007669"/>
    <property type="project" value="UniProtKB-KW"/>
</dbReference>